<evidence type="ECO:0000256" key="3">
    <source>
        <dbReference type="ARBA" id="ARBA00022729"/>
    </source>
</evidence>
<evidence type="ECO:0000259" key="7">
    <source>
        <dbReference type="Pfam" id="PF14322"/>
    </source>
</evidence>
<dbReference type="InterPro" id="IPR011990">
    <property type="entry name" value="TPR-like_helical_dom_sf"/>
</dbReference>
<dbReference type="InterPro" id="IPR033985">
    <property type="entry name" value="SusD-like_N"/>
</dbReference>
<dbReference type="PROSITE" id="PS51257">
    <property type="entry name" value="PROKAR_LIPOPROTEIN"/>
    <property type="match status" value="1"/>
</dbReference>
<dbReference type="CDD" id="cd08977">
    <property type="entry name" value="SusD"/>
    <property type="match status" value="1"/>
</dbReference>
<dbReference type="EMBL" id="JADEYP010000011">
    <property type="protein sequence ID" value="MCA5005049.1"/>
    <property type="molecule type" value="Genomic_DNA"/>
</dbReference>
<name>A0ABS7Z7Y0_9SPHI</name>
<keyword evidence="5" id="KW-0998">Cell outer membrane</keyword>
<comment type="similarity">
    <text evidence="2">Belongs to the SusD family.</text>
</comment>
<sequence>MKRKQIKKITTYIFGIIISIALLSSCSDFLEIEPKESVDESVAITDKKSLQTALRGLYRAVGSNSYYGDGFVALGFVPSGDVEFNVNDNLSNFSFRADASEFVSVWASIYSTINIANHILLVTPTLTDVSLTDTERNKAIGEAYFVRALAYFDLARGWGGVPIKTKPTVNIKDEEKIKRSTREETYAFVLNELEEAEKHLGNDINRVRATKSAVWALKARLYLYTQDWDKAAEYATKVINISNAYKLTETYSGWFKNNVTQTQESILEIAYSAQNQNSLRARMTLLTRGGSYRFRPADAVIATLRNPATGGSRVDLLDSATQGGVKQFAGALYYRSPATDPAYVLRLAEQYLIRAESLARQEHLEQARLDINRIRSRANLQDIPTGKSKQELLDIILAERRLEFLWEAHRYFDLVRAGKLQTEVAKLKPNVVVKPYFNVFPIPINEVELGKLEQNPNY</sequence>
<evidence type="ECO:0000256" key="5">
    <source>
        <dbReference type="ARBA" id="ARBA00023237"/>
    </source>
</evidence>
<protein>
    <submittedName>
        <fullName evidence="8">RagB/SusD family nutrient uptake outer membrane protein</fullName>
    </submittedName>
</protein>
<feature type="domain" description="RagB/SusD" evidence="6">
    <location>
        <begin position="334"/>
        <end position="458"/>
    </location>
</feature>
<comment type="caution">
    <text evidence="8">The sequence shown here is derived from an EMBL/GenBank/DDBJ whole genome shotgun (WGS) entry which is preliminary data.</text>
</comment>
<proteinExistence type="inferred from homology"/>
<evidence type="ECO:0000313" key="9">
    <source>
        <dbReference type="Proteomes" id="UP001165302"/>
    </source>
</evidence>
<evidence type="ECO:0000259" key="6">
    <source>
        <dbReference type="Pfam" id="PF07980"/>
    </source>
</evidence>
<dbReference type="RefSeq" id="WP_225552438.1">
    <property type="nucleotide sequence ID" value="NZ_JADEYP010000011.1"/>
</dbReference>
<dbReference type="Gene3D" id="1.25.40.390">
    <property type="match status" value="1"/>
</dbReference>
<accession>A0ABS7Z7Y0</accession>
<dbReference type="InterPro" id="IPR012944">
    <property type="entry name" value="SusD_RagB_dom"/>
</dbReference>
<dbReference type="Proteomes" id="UP001165302">
    <property type="component" value="Unassembled WGS sequence"/>
</dbReference>
<keyword evidence="3" id="KW-0732">Signal</keyword>
<evidence type="ECO:0000313" key="8">
    <source>
        <dbReference type="EMBL" id="MCA5005049.1"/>
    </source>
</evidence>
<organism evidence="8 9">
    <name type="scientific">Sphingobacterium bovistauri</name>
    <dbReference type="NCBI Taxonomy" id="2781959"/>
    <lineage>
        <taxon>Bacteria</taxon>
        <taxon>Pseudomonadati</taxon>
        <taxon>Bacteroidota</taxon>
        <taxon>Sphingobacteriia</taxon>
        <taxon>Sphingobacteriales</taxon>
        <taxon>Sphingobacteriaceae</taxon>
        <taxon>Sphingobacterium</taxon>
    </lineage>
</organism>
<keyword evidence="9" id="KW-1185">Reference proteome</keyword>
<comment type="subcellular location">
    <subcellularLocation>
        <location evidence="1">Cell outer membrane</location>
    </subcellularLocation>
</comment>
<dbReference type="Pfam" id="PF14322">
    <property type="entry name" value="SusD-like_3"/>
    <property type="match status" value="1"/>
</dbReference>
<dbReference type="SUPFAM" id="SSF48452">
    <property type="entry name" value="TPR-like"/>
    <property type="match status" value="1"/>
</dbReference>
<feature type="domain" description="SusD-like N-terminal" evidence="7">
    <location>
        <begin position="28"/>
        <end position="223"/>
    </location>
</feature>
<reference evidence="8" key="1">
    <citation type="submission" date="2020-10" db="EMBL/GenBank/DDBJ databases">
        <authorList>
            <person name="Lu T."/>
            <person name="Wang Q."/>
            <person name="Han X."/>
        </authorList>
    </citation>
    <scope>NUCLEOTIDE SEQUENCE</scope>
    <source>
        <strain evidence="8">WQ 366</strain>
    </source>
</reference>
<evidence type="ECO:0000256" key="4">
    <source>
        <dbReference type="ARBA" id="ARBA00023136"/>
    </source>
</evidence>
<keyword evidence="4" id="KW-0472">Membrane</keyword>
<evidence type="ECO:0000256" key="2">
    <source>
        <dbReference type="ARBA" id="ARBA00006275"/>
    </source>
</evidence>
<evidence type="ECO:0000256" key="1">
    <source>
        <dbReference type="ARBA" id="ARBA00004442"/>
    </source>
</evidence>
<dbReference type="Pfam" id="PF07980">
    <property type="entry name" value="SusD_RagB"/>
    <property type="match status" value="1"/>
</dbReference>
<gene>
    <name evidence="8" type="ORF">IPZ78_07775</name>
</gene>